<evidence type="ECO:0000313" key="2">
    <source>
        <dbReference type="Proteomes" id="UP000007305"/>
    </source>
</evidence>
<name>A0A804NMX5_MAIZE</name>
<accession>A0A804NMX5</accession>
<protein>
    <submittedName>
        <fullName evidence="1">Uncharacterized protein</fullName>
    </submittedName>
</protein>
<reference evidence="1" key="2">
    <citation type="submission" date="2019-07" db="EMBL/GenBank/DDBJ databases">
        <authorList>
            <person name="Seetharam A."/>
            <person name="Woodhouse M."/>
            <person name="Cannon E."/>
        </authorList>
    </citation>
    <scope>NUCLEOTIDE SEQUENCE [LARGE SCALE GENOMIC DNA]</scope>
    <source>
        <strain evidence="1">cv. B73</strain>
    </source>
</reference>
<evidence type="ECO:0000313" key="1">
    <source>
        <dbReference type="EnsemblPlants" id="Zm00001eb172480_P001"/>
    </source>
</evidence>
<dbReference type="EnsemblPlants" id="Zm00001eb172480_T001">
    <property type="protein sequence ID" value="Zm00001eb172480_P001"/>
    <property type="gene ID" value="Zm00001eb172480"/>
</dbReference>
<reference evidence="2" key="1">
    <citation type="journal article" date="2009" name="Science">
        <title>The B73 maize genome: complexity, diversity, and dynamics.</title>
        <authorList>
            <person name="Schnable P.S."/>
            <person name="Ware D."/>
            <person name="Fulton R.S."/>
            <person name="Stein J.C."/>
            <person name="Wei F."/>
            <person name="Pasternak S."/>
            <person name="Liang C."/>
            <person name="Zhang J."/>
            <person name="Fulton L."/>
            <person name="Graves T.A."/>
            <person name="Minx P."/>
            <person name="Reily A.D."/>
            <person name="Courtney L."/>
            <person name="Kruchowski S.S."/>
            <person name="Tomlinson C."/>
            <person name="Strong C."/>
            <person name="Delehaunty K."/>
            <person name="Fronick C."/>
            <person name="Courtney B."/>
            <person name="Rock S.M."/>
            <person name="Belter E."/>
            <person name="Du F."/>
            <person name="Kim K."/>
            <person name="Abbott R.M."/>
            <person name="Cotton M."/>
            <person name="Levy A."/>
            <person name="Marchetto P."/>
            <person name="Ochoa K."/>
            <person name="Jackson S.M."/>
            <person name="Gillam B."/>
            <person name="Chen W."/>
            <person name="Yan L."/>
            <person name="Higginbotham J."/>
            <person name="Cardenas M."/>
            <person name="Waligorski J."/>
            <person name="Applebaum E."/>
            <person name="Phelps L."/>
            <person name="Falcone J."/>
            <person name="Kanchi K."/>
            <person name="Thane T."/>
            <person name="Scimone A."/>
            <person name="Thane N."/>
            <person name="Henke J."/>
            <person name="Wang T."/>
            <person name="Ruppert J."/>
            <person name="Shah N."/>
            <person name="Rotter K."/>
            <person name="Hodges J."/>
            <person name="Ingenthron E."/>
            <person name="Cordes M."/>
            <person name="Kohlberg S."/>
            <person name="Sgro J."/>
            <person name="Delgado B."/>
            <person name="Mead K."/>
            <person name="Chinwalla A."/>
            <person name="Leonard S."/>
            <person name="Crouse K."/>
            <person name="Collura K."/>
            <person name="Kudrna D."/>
            <person name="Currie J."/>
            <person name="He R."/>
            <person name="Angelova A."/>
            <person name="Rajasekar S."/>
            <person name="Mueller T."/>
            <person name="Lomeli R."/>
            <person name="Scara G."/>
            <person name="Ko A."/>
            <person name="Delaney K."/>
            <person name="Wissotski M."/>
            <person name="Lopez G."/>
            <person name="Campos D."/>
            <person name="Braidotti M."/>
            <person name="Ashley E."/>
            <person name="Golser W."/>
            <person name="Kim H."/>
            <person name="Lee S."/>
            <person name="Lin J."/>
            <person name="Dujmic Z."/>
            <person name="Kim W."/>
            <person name="Talag J."/>
            <person name="Zuccolo A."/>
            <person name="Fan C."/>
            <person name="Sebastian A."/>
            <person name="Kramer M."/>
            <person name="Spiegel L."/>
            <person name="Nascimento L."/>
            <person name="Zutavern T."/>
            <person name="Miller B."/>
            <person name="Ambroise C."/>
            <person name="Muller S."/>
            <person name="Spooner W."/>
            <person name="Narechania A."/>
            <person name="Ren L."/>
            <person name="Wei S."/>
            <person name="Kumari S."/>
            <person name="Faga B."/>
            <person name="Levy M.J."/>
            <person name="McMahan L."/>
            <person name="Van Buren P."/>
            <person name="Vaughn M.W."/>
            <person name="Ying K."/>
            <person name="Yeh C.-T."/>
            <person name="Emrich S.J."/>
            <person name="Jia Y."/>
            <person name="Kalyanaraman A."/>
            <person name="Hsia A.-P."/>
            <person name="Barbazuk W.B."/>
            <person name="Baucom R.S."/>
            <person name="Brutnell T.P."/>
            <person name="Carpita N.C."/>
            <person name="Chaparro C."/>
            <person name="Chia J.-M."/>
            <person name="Deragon J.-M."/>
            <person name="Estill J.C."/>
            <person name="Fu Y."/>
            <person name="Jeddeloh J.A."/>
            <person name="Han Y."/>
            <person name="Lee H."/>
            <person name="Li P."/>
            <person name="Lisch D.R."/>
            <person name="Liu S."/>
            <person name="Liu Z."/>
            <person name="Nagel D.H."/>
            <person name="McCann M.C."/>
            <person name="SanMiguel P."/>
            <person name="Myers A.M."/>
            <person name="Nettleton D."/>
            <person name="Nguyen J."/>
            <person name="Penning B.W."/>
            <person name="Ponnala L."/>
            <person name="Schneider K.L."/>
            <person name="Schwartz D.C."/>
            <person name="Sharma A."/>
            <person name="Soderlund C."/>
            <person name="Springer N.M."/>
            <person name="Sun Q."/>
            <person name="Wang H."/>
            <person name="Waterman M."/>
            <person name="Westerman R."/>
            <person name="Wolfgruber T.K."/>
            <person name="Yang L."/>
            <person name="Yu Y."/>
            <person name="Zhang L."/>
            <person name="Zhou S."/>
            <person name="Zhu Q."/>
            <person name="Bennetzen J.L."/>
            <person name="Dawe R.K."/>
            <person name="Jiang J."/>
            <person name="Jiang N."/>
            <person name="Presting G.G."/>
            <person name="Wessler S.R."/>
            <person name="Aluru S."/>
            <person name="Martienssen R.A."/>
            <person name="Clifton S.W."/>
            <person name="McCombie W.R."/>
            <person name="Wing R.A."/>
            <person name="Wilson R.K."/>
        </authorList>
    </citation>
    <scope>NUCLEOTIDE SEQUENCE [LARGE SCALE GENOMIC DNA]</scope>
    <source>
        <strain evidence="2">cv. B73</strain>
    </source>
</reference>
<keyword evidence="2" id="KW-1185">Reference proteome</keyword>
<dbReference type="AlphaFoldDB" id="A0A804NMX5"/>
<organism evidence="1 2">
    <name type="scientific">Zea mays</name>
    <name type="common">Maize</name>
    <dbReference type="NCBI Taxonomy" id="4577"/>
    <lineage>
        <taxon>Eukaryota</taxon>
        <taxon>Viridiplantae</taxon>
        <taxon>Streptophyta</taxon>
        <taxon>Embryophyta</taxon>
        <taxon>Tracheophyta</taxon>
        <taxon>Spermatophyta</taxon>
        <taxon>Magnoliopsida</taxon>
        <taxon>Liliopsida</taxon>
        <taxon>Poales</taxon>
        <taxon>Poaceae</taxon>
        <taxon>PACMAD clade</taxon>
        <taxon>Panicoideae</taxon>
        <taxon>Andropogonodae</taxon>
        <taxon>Andropogoneae</taxon>
        <taxon>Tripsacinae</taxon>
        <taxon>Zea</taxon>
    </lineage>
</organism>
<proteinExistence type="predicted"/>
<reference evidence="1" key="3">
    <citation type="submission" date="2021-05" db="UniProtKB">
        <authorList>
            <consortium name="EnsemblPlants"/>
        </authorList>
    </citation>
    <scope>IDENTIFICATION</scope>
    <source>
        <strain evidence="1">cv. B73</strain>
    </source>
</reference>
<sequence length="162" mass="17486">MSSQPISLLIPKCTSAIILRRAPPWARLTQLLARRVGRLVVAIAALAFLWCSASLSAHNTAPSTPTWQIPVRLFSKLIGHALSSPWRSGGPHHLALCHLSLSPSSLCHQRLLGASACPLHRPCPYSATALRDRAARPKTCIALFVSSSPCYCIRCGAICVCR</sequence>
<dbReference type="Gramene" id="Zm00001eb172480_T001">
    <property type="protein sequence ID" value="Zm00001eb172480_P001"/>
    <property type="gene ID" value="Zm00001eb172480"/>
</dbReference>
<dbReference type="Proteomes" id="UP000007305">
    <property type="component" value="Chromosome 4"/>
</dbReference>
<dbReference type="InParanoid" id="A0A804NMX5"/>